<proteinExistence type="predicted"/>
<keyword evidence="2" id="KW-0472">Membrane</keyword>
<dbReference type="AlphaFoldDB" id="A0A1G9WR46"/>
<reference evidence="3 4" key="1">
    <citation type="submission" date="2016-10" db="EMBL/GenBank/DDBJ databases">
        <authorList>
            <person name="de Groot N.N."/>
        </authorList>
    </citation>
    <scope>NUCLEOTIDE SEQUENCE [LARGE SCALE GENOMIC DNA]</scope>
    <source>
        <strain evidence="3 4">DSM 16077</strain>
    </source>
</reference>
<gene>
    <name evidence="3" type="ORF">SAMN04488568_12712</name>
</gene>
<evidence type="ECO:0000313" key="4">
    <source>
        <dbReference type="Proteomes" id="UP000199759"/>
    </source>
</evidence>
<dbReference type="EMBL" id="FNHG01000027">
    <property type="protein sequence ID" value="SDM87032.1"/>
    <property type="molecule type" value="Genomic_DNA"/>
</dbReference>
<dbReference type="RefSeq" id="WP_143024176.1">
    <property type="nucleotide sequence ID" value="NZ_FNHG01000027.1"/>
</dbReference>
<keyword evidence="2" id="KW-0812">Transmembrane</keyword>
<protein>
    <submittedName>
        <fullName evidence="3">Uncharacterized protein</fullName>
    </submittedName>
</protein>
<organism evidence="3 4">
    <name type="scientific">Maricaulis salignorans</name>
    <dbReference type="NCBI Taxonomy" id="144026"/>
    <lineage>
        <taxon>Bacteria</taxon>
        <taxon>Pseudomonadati</taxon>
        <taxon>Pseudomonadota</taxon>
        <taxon>Alphaproteobacteria</taxon>
        <taxon>Maricaulales</taxon>
        <taxon>Maricaulaceae</taxon>
        <taxon>Maricaulis</taxon>
    </lineage>
</organism>
<evidence type="ECO:0000313" key="3">
    <source>
        <dbReference type="EMBL" id="SDM87032.1"/>
    </source>
</evidence>
<dbReference type="Gene3D" id="1.20.120.330">
    <property type="entry name" value="Nucleotidyltransferases domain 2"/>
    <property type="match status" value="1"/>
</dbReference>
<evidence type="ECO:0000256" key="1">
    <source>
        <dbReference type="SAM" id="Coils"/>
    </source>
</evidence>
<dbReference type="Proteomes" id="UP000199759">
    <property type="component" value="Unassembled WGS sequence"/>
</dbReference>
<feature type="coiled-coil region" evidence="1">
    <location>
        <begin position="77"/>
        <end position="174"/>
    </location>
</feature>
<accession>A0A1G9WR46</accession>
<evidence type="ECO:0000256" key="2">
    <source>
        <dbReference type="SAM" id="Phobius"/>
    </source>
</evidence>
<feature type="transmembrane region" description="Helical" evidence="2">
    <location>
        <begin position="36"/>
        <end position="54"/>
    </location>
</feature>
<name>A0A1G9WR46_9PROT</name>
<keyword evidence="2" id="KW-1133">Transmembrane helix</keyword>
<keyword evidence="1" id="KW-0175">Coiled coil</keyword>
<sequence>MSDEANQQASTERPINGFRLPNWAKGIGRAAIAPNWWSAVSSVGLLLLGAYLAFWSPLSDAIEAELRAERAQLLTDVVDRQAQLGRLTEEKSAAENQIEVLSRDIAARSNDLADAQSELADAERFLETAESQAAAAQESLEITARQREQAETQRDRARNELASLNQEIVERSERSTIDAMLGRERLSPIFGATSLLLTEEYRQITSREEIDGYLIASHDLISSRLANLPETENDEAIVRGITRVVDRWENACSTTEQWFSLTRTNSLFERLEMYRHAVEIAANHPIPDGPINTVEDINAQSVARGERYELEREAQRINFELREMLHQAVIEAAESCLDY</sequence>
<keyword evidence="4" id="KW-1185">Reference proteome</keyword>